<dbReference type="EMBL" id="JAHFXF010001861">
    <property type="protein sequence ID" value="KAG9662241.1"/>
    <property type="molecule type" value="Genomic_DNA"/>
</dbReference>
<dbReference type="Proteomes" id="UP000779574">
    <property type="component" value="Unassembled WGS sequence"/>
</dbReference>
<evidence type="ECO:0000313" key="3">
    <source>
        <dbReference type="Proteomes" id="UP000779574"/>
    </source>
</evidence>
<feature type="compositionally biased region" description="Low complexity" evidence="1">
    <location>
        <begin position="91"/>
        <end position="104"/>
    </location>
</feature>
<dbReference type="PANTHER" id="PTHR23355:SF9">
    <property type="entry name" value="DIS3-LIKE EXONUCLEASE 2"/>
    <property type="match status" value="1"/>
</dbReference>
<feature type="non-terminal residue" evidence="2">
    <location>
        <position position="1"/>
    </location>
</feature>
<dbReference type="SUPFAM" id="SSF50249">
    <property type="entry name" value="Nucleic acid-binding proteins"/>
    <property type="match status" value="1"/>
</dbReference>
<comment type="caution">
    <text evidence="2">The sequence shown here is derived from an EMBL/GenBank/DDBJ whole genome shotgun (WGS) entry which is preliminary data.</text>
</comment>
<name>A0A9P8DX15_AURME</name>
<reference evidence="2" key="2">
    <citation type="submission" date="2021-08" db="EMBL/GenBank/DDBJ databases">
        <authorList>
            <person name="Gostincar C."/>
            <person name="Sun X."/>
            <person name="Song Z."/>
            <person name="Gunde-Cimerman N."/>
        </authorList>
    </citation>
    <scope>NUCLEOTIDE SEQUENCE</scope>
    <source>
        <strain evidence="2">EXF-9911</strain>
    </source>
</reference>
<feature type="region of interest" description="Disordered" evidence="1">
    <location>
        <begin position="311"/>
        <end position="333"/>
    </location>
</feature>
<evidence type="ECO:0000256" key="1">
    <source>
        <dbReference type="SAM" id="MobiDB-lite"/>
    </source>
</evidence>
<dbReference type="AlphaFoldDB" id="A0A9P8DX15"/>
<feature type="compositionally biased region" description="Polar residues" evidence="1">
    <location>
        <begin position="277"/>
        <end position="288"/>
    </location>
</feature>
<organism evidence="2 3">
    <name type="scientific">Aureobasidium melanogenum</name>
    <name type="common">Aureobasidium pullulans var. melanogenum</name>
    <dbReference type="NCBI Taxonomy" id="46634"/>
    <lineage>
        <taxon>Eukaryota</taxon>
        <taxon>Fungi</taxon>
        <taxon>Dikarya</taxon>
        <taxon>Ascomycota</taxon>
        <taxon>Pezizomycotina</taxon>
        <taxon>Dothideomycetes</taxon>
        <taxon>Dothideomycetidae</taxon>
        <taxon>Dothideales</taxon>
        <taxon>Saccotheciaceae</taxon>
        <taxon>Aureobasidium</taxon>
    </lineage>
</organism>
<accession>A0A9P8DX15</accession>
<dbReference type="GO" id="GO:0000175">
    <property type="term" value="F:3'-5'-RNA exonuclease activity"/>
    <property type="evidence" value="ECO:0007669"/>
    <property type="project" value="TreeGrafter"/>
</dbReference>
<dbReference type="InterPro" id="IPR050180">
    <property type="entry name" value="RNR_Ribonuclease"/>
</dbReference>
<dbReference type="Gene3D" id="2.40.50.690">
    <property type="match status" value="1"/>
</dbReference>
<evidence type="ECO:0000313" key="2">
    <source>
        <dbReference type="EMBL" id="KAG9662241.1"/>
    </source>
</evidence>
<feature type="compositionally biased region" description="Polar residues" evidence="1">
    <location>
        <begin position="239"/>
        <end position="251"/>
    </location>
</feature>
<dbReference type="InterPro" id="IPR012340">
    <property type="entry name" value="NA-bd_OB-fold"/>
</dbReference>
<proteinExistence type="predicted"/>
<feature type="region of interest" description="Disordered" evidence="1">
    <location>
        <begin position="91"/>
        <end position="288"/>
    </location>
</feature>
<feature type="compositionally biased region" description="Basic and acidic residues" evidence="1">
    <location>
        <begin position="178"/>
        <end position="190"/>
    </location>
</feature>
<dbReference type="GO" id="GO:0006402">
    <property type="term" value="P:mRNA catabolic process"/>
    <property type="evidence" value="ECO:0007669"/>
    <property type="project" value="TreeGrafter"/>
</dbReference>
<gene>
    <name evidence="2" type="ORF">KCU76_g19153</name>
</gene>
<dbReference type="PANTHER" id="PTHR23355">
    <property type="entry name" value="RIBONUCLEASE"/>
    <property type="match status" value="1"/>
</dbReference>
<sequence>MDQHGQNGPSGPGGRRFHIAHRRSPSELTPLMMEQLALAQQIELLQQQQQQIAATHQQYVNLGMIQPQQQLPNQAFAQMQGQMPNNNAFQFPQQQQQQQHLQLPGSMGPPTGHRRNQSAMPTMTMGPPPAPSAGSSGTFGEFSFPGAKSENVNPRPRNSGSVSGGSGHSRRHSLALPEAKKAAEIAEQKRKQSGFQFPIPGAAGATPDRSVSPGNANNDMPPPSNNFSARNSGRGGHGRSQSLAVGNQRNQRGGPAFQFPPPAEINNAPERRGSQGHGRTQSRNFDGNWRQQQPTIQEQHATNMGNFQMNQHAGAQPFQPGHRQRGSVNSQSISSISNFQFPQQPQLVQLPQGQVLMQPNMFATQGLNALQLAQIQAYQAAGLQPPIAGLQGQQGGQQMTMQQQQQQRKTLFTPYLPQATLPALLGDGQLVAGILRVNKKNRSDAYVTTNDLDADIFICG</sequence>
<protein>
    <submittedName>
        <fullName evidence="2">RNB-domain-containing protein</fullName>
    </submittedName>
</protein>
<dbReference type="GO" id="GO:0000932">
    <property type="term" value="C:P-body"/>
    <property type="evidence" value="ECO:0007669"/>
    <property type="project" value="TreeGrafter"/>
</dbReference>
<reference evidence="2" key="1">
    <citation type="journal article" date="2021" name="J Fungi (Basel)">
        <title>Virulence traits and population genomics of the black yeast Aureobasidium melanogenum.</title>
        <authorList>
            <person name="Cernosa A."/>
            <person name="Sun X."/>
            <person name="Gostincar C."/>
            <person name="Fang C."/>
            <person name="Gunde-Cimerman N."/>
            <person name="Song Z."/>
        </authorList>
    </citation>
    <scope>NUCLEOTIDE SEQUENCE</scope>
    <source>
        <strain evidence="2">EXF-9911</strain>
    </source>
</reference>